<protein>
    <submittedName>
        <fullName evidence="1">Gp15</fullName>
    </submittedName>
</protein>
<gene>
    <name evidence="1" type="ORF">JL001p15</name>
</gene>
<evidence type="ECO:0000313" key="2">
    <source>
        <dbReference type="Proteomes" id="UP000000993"/>
    </source>
</evidence>
<proteinExistence type="predicted"/>
<sequence>MEMFVESQVVTPSYSMLTLTDEYMPLLTDGPSNTIRKLSEKYENMMPGQMVEMTYVPAEYVTEDGKVVEGAILATERLTVSGVVIAPYQQIIAHHLFMNHGALADQATDHFEKIGKTREFFEKCYGEVNDLDMYMAIYFA</sequence>
<keyword evidence="2" id="KW-1185">Reference proteome</keyword>
<dbReference type="KEGG" id="vg:3342367"/>
<accession>Q5DN90</accession>
<dbReference type="GeneID" id="3342367"/>
<evidence type="ECO:0000313" key="1">
    <source>
        <dbReference type="EMBL" id="AAT69491.1"/>
    </source>
</evidence>
<dbReference type="EMBL" id="AY576273">
    <property type="protein sequence ID" value="AAT69491.1"/>
    <property type="molecule type" value="Genomic_DNA"/>
</dbReference>
<reference evidence="1 2" key="1">
    <citation type="journal article" date="2005" name="Appl. Environ. Microbiol.">
        <title>Genomic analysis of bacteriophage PhiJL001: insights into its interaction with a sponge-associated alpha-proteobacterium.</title>
        <authorList>
            <person name="Lohr J.E."/>
            <person name="Chen F."/>
            <person name="Hill R.T."/>
        </authorList>
    </citation>
    <scope>NUCLEOTIDE SEQUENCE</scope>
</reference>
<dbReference type="RefSeq" id="YP_223939.1">
    <property type="nucleotide sequence ID" value="NC_006938.1"/>
</dbReference>
<organism evidence="1 2">
    <name type="scientific">Alphaproteobacteria phage PhiJL001</name>
    <dbReference type="NCBI Taxonomy" id="2681607"/>
    <lineage>
        <taxon>Viruses</taxon>
        <taxon>Duplodnaviria</taxon>
        <taxon>Heunggongvirae</taxon>
        <taxon>Uroviricota</taxon>
        <taxon>Caudoviricetes</taxon>
        <taxon>Mesyanzhinovviridae</taxon>
        <taxon>Keylargovirus</taxon>
        <taxon>Keylargovirus JL001</taxon>
    </lineage>
</organism>
<name>Q5DN90_9CAUD</name>
<dbReference type="Proteomes" id="UP000000993">
    <property type="component" value="Segment"/>
</dbReference>